<dbReference type="Gene3D" id="3.40.50.1820">
    <property type="entry name" value="alpha/beta hydrolase"/>
    <property type="match status" value="1"/>
</dbReference>
<gene>
    <name evidence="8" type="ORF">NQ318_018736</name>
</gene>
<evidence type="ECO:0000259" key="7">
    <source>
        <dbReference type="Pfam" id="PF00135"/>
    </source>
</evidence>
<organism evidence="8 9">
    <name type="scientific">Aromia moschata</name>
    <dbReference type="NCBI Taxonomy" id="1265417"/>
    <lineage>
        <taxon>Eukaryota</taxon>
        <taxon>Metazoa</taxon>
        <taxon>Ecdysozoa</taxon>
        <taxon>Arthropoda</taxon>
        <taxon>Hexapoda</taxon>
        <taxon>Insecta</taxon>
        <taxon>Pterygota</taxon>
        <taxon>Neoptera</taxon>
        <taxon>Endopterygota</taxon>
        <taxon>Coleoptera</taxon>
        <taxon>Polyphaga</taxon>
        <taxon>Cucujiformia</taxon>
        <taxon>Chrysomeloidea</taxon>
        <taxon>Cerambycidae</taxon>
        <taxon>Cerambycinae</taxon>
        <taxon>Callichromatini</taxon>
        <taxon>Aromia</taxon>
    </lineage>
</organism>
<feature type="chain" id="PRO_5043086407" description="Carboxylic ester hydrolase" evidence="6">
    <location>
        <begin position="21"/>
        <end position="548"/>
    </location>
</feature>
<evidence type="ECO:0000256" key="5">
    <source>
        <dbReference type="ARBA" id="ARBA00023180"/>
    </source>
</evidence>
<keyword evidence="2" id="KW-0719">Serine esterase</keyword>
<keyword evidence="9" id="KW-1185">Reference proteome</keyword>
<dbReference type="InterPro" id="IPR019826">
    <property type="entry name" value="Carboxylesterase_B_AS"/>
</dbReference>
<evidence type="ECO:0000256" key="3">
    <source>
        <dbReference type="ARBA" id="ARBA00022801"/>
    </source>
</evidence>
<keyword evidence="6" id="KW-0732">Signal</keyword>
<dbReference type="Proteomes" id="UP001162162">
    <property type="component" value="Unassembled WGS sequence"/>
</dbReference>
<dbReference type="EMBL" id="JAPWTK010000001">
    <property type="protein sequence ID" value="KAJ8963269.1"/>
    <property type="molecule type" value="Genomic_DNA"/>
</dbReference>
<protein>
    <recommendedName>
        <fullName evidence="6">Carboxylic ester hydrolase</fullName>
        <ecNumber evidence="6">3.1.1.-</ecNumber>
    </recommendedName>
</protein>
<evidence type="ECO:0000256" key="6">
    <source>
        <dbReference type="RuleBase" id="RU361235"/>
    </source>
</evidence>
<evidence type="ECO:0000313" key="9">
    <source>
        <dbReference type="Proteomes" id="UP001162162"/>
    </source>
</evidence>
<dbReference type="PANTHER" id="PTHR43142">
    <property type="entry name" value="CARBOXYLIC ESTER HYDROLASE"/>
    <property type="match status" value="1"/>
</dbReference>
<keyword evidence="4" id="KW-1015">Disulfide bond</keyword>
<evidence type="ECO:0000256" key="4">
    <source>
        <dbReference type="ARBA" id="ARBA00023157"/>
    </source>
</evidence>
<evidence type="ECO:0000256" key="1">
    <source>
        <dbReference type="ARBA" id="ARBA00005964"/>
    </source>
</evidence>
<dbReference type="GO" id="GO:0052689">
    <property type="term" value="F:carboxylic ester hydrolase activity"/>
    <property type="evidence" value="ECO:0007669"/>
    <property type="project" value="UniProtKB-KW"/>
</dbReference>
<proteinExistence type="inferred from homology"/>
<dbReference type="AlphaFoldDB" id="A0AAV8ZG37"/>
<evidence type="ECO:0000313" key="8">
    <source>
        <dbReference type="EMBL" id="KAJ8963269.1"/>
    </source>
</evidence>
<feature type="domain" description="Carboxylesterase type B" evidence="7">
    <location>
        <begin position="25"/>
        <end position="533"/>
    </location>
</feature>
<keyword evidence="5" id="KW-0325">Glycoprotein</keyword>
<keyword evidence="3 6" id="KW-0378">Hydrolase</keyword>
<dbReference type="InterPro" id="IPR002018">
    <property type="entry name" value="CarbesteraseB"/>
</dbReference>
<comment type="caution">
    <text evidence="8">The sequence shown here is derived from an EMBL/GenBank/DDBJ whole genome shotgun (WGS) entry which is preliminary data.</text>
</comment>
<dbReference type="Pfam" id="PF00135">
    <property type="entry name" value="COesterase"/>
    <property type="match status" value="1"/>
</dbReference>
<dbReference type="PROSITE" id="PS00122">
    <property type="entry name" value="CARBOXYLESTERASE_B_1"/>
    <property type="match status" value="1"/>
</dbReference>
<name>A0AAV8ZG37_9CUCU</name>
<dbReference type="EC" id="3.1.1.-" evidence="6"/>
<dbReference type="InterPro" id="IPR029058">
    <property type="entry name" value="AB_hydrolase_fold"/>
</dbReference>
<comment type="similarity">
    <text evidence="1 6">Belongs to the type-B carboxylesterase/lipase family.</text>
</comment>
<accession>A0AAV8ZG37</accession>
<feature type="signal peptide" evidence="6">
    <location>
        <begin position="1"/>
        <end position="20"/>
    </location>
</feature>
<dbReference type="PANTHER" id="PTHR43142:SF1">
    <property type="entry name" value="CARBOXYLIC ESTER HYDROLASE"/>
    <property type="match status" value="1"/>
</dbReference>
<dbReference type="SUPFAM" id="SSF53474">
    <property type="entry name" value="alpha/beta-Hydrolases"/>
    <property type="match status" value="1"/>
</dbReference>
<sequence length="548" mass="62092">MHSFWVAAFVIVCVVSTTKGQDNDELIVETVSGKVKGRRATTHDAGKTYYAFQGIPYAEPPIDDLRFKAPVPAKKWTGLLKTQEDEHRCIQGMDSTGSEDCLYINVFTLSTESPTLPVMVWIYGGSFIIGDSKIKNYAPDYFSGRRSHSCYIQLSRFLSTEDEASPGNYALKDQILALKWVKENIHSFGGDPGKITLFGESAGSAAVSYLLQSPLTKNLYHRAILQSGTSLNLWSLSRNPRQTAFQIGKALDINTENSTVLVESLRRVDSKLLQRTSLSTDLVQTVLSNPRDGLIFAPSIEPEHAEAVVTKKSHEMLKFGDFNRVPCIVGFNSEEGVPYKEVIDYARLYLFTYDIFSSRLVPIDMNIDSYWTKIWVGISIKAHYFGLVPINFSEQALVEYVTDDQFVRAIYEFVTLLSKYVRVYFYRFSYQGQLGVDGKDRKIPGVGHAEDLNYMWRRETNIDDPPKADHLTSKRLVTLWTNFAKTSNPTPVPDEILQNIVWPPATFRNITYLDIGEDLKLNTSMVDYNIQFWKDLYASNGLPPFDTY</sequence>
<evidence type="ECO:0000256" key="2">
    <source>
        <dbReference type="ARBA" id="ARBA00022487"/>
    </source>
</evidence>
<reference evidence="8" key="1">
    <citation type="journal article" date="2023" name="Insect Mol. Biol.">
        <title>Genome sequencing provides insights into the evolution of gene families encoding plant cell wall-degrading enzymes in longhorned beetles.</title>
        <authorList>
            <person name="Shin N.R."/>
            <person name="Okamura Y."/>
            <person name="Kirsch R."/>
            <person name="Pauchet Y."/>
        </authorList>
    </citation>
    <scope>NUCLEOTIDE SEQUENCE</scope>
    <source>
        <strain evidence="8">AMC_N1</strain>
    </source>
</reference>